<evidence type="ECO:0000256" key="5">
    <source>
        <dbReference type="ARBA" id="ARBA00012288"/>
    </source>
</evidence>
<accession>A0A7S0HFN3</accession>
<evidence type="ECO:0000256" key="8">
    <source>
        <dbReference type="ARBA" id="ARBA00022793"/>
    </source>
</evidence>
<dbReference type="GO" id="GO:0005829">
    <property type="term" value="C:cytosol"/>
    <property type="evidence" value="ECO:0007669"/>
    <property type="project" value="UniProtKB-SubCell"/>
</dbReference>
<comment type="pathway">
    <text evidence="2">Porphyrin-containing compound metabolism; protoporphyrin-IX biosynthesis; coproporphyrinogen-III from 5-aminolevulinate: step 4/4.</text>
</comment>
<evidence type="ECO:0000256" key="13">
    <source>
        <dbReference type="ARBA" id="ARBA00048411"/>
    </source>
</evidence>
<evidence type="ECO:0000256" key="11">
    <source>
        <dbReference type="ARBA" id="ARBA00045708"/>
    </source>
</evidence>
<feature type="chain" id="PRO_5031335354" description="Uroporphyrinogen decarboxylase" evidence="14">
    <location>
        <begin position="18"/>
        <end position="431"/>
    </location>
</feature>
<dbReference type="FunFam" id="3.20.20.210:FF:000008">
    <property type="entry name" value="Uroporphyrinogen decarboxylase"/>
    <property type="match status" value="1"/>
</dbReference>
<evidence type="ECO:0000256" key="1">
    <source>
        <dbReference type="ARBA" id="ARBA00004514"/>
    </source>
</evidence>
<evidence type="ECO:0000256" key="6">
    <source>
        <dbReference type="ARBA" id="ARBA00014308"/>
    </source>
</evidence>
<name>A0A7S0HFN3_9EUKA</name>
<keyword evidence="7" id="KW-0963">Cytoplasm</keyword>
<sequence length="431" mass="46402">MMQALACCLLLVEPSWAFGLGSHQPQAVVRAAQLSARAMAAPVASLPELKNDLMVRMARGEETERTPVWLFRQAGRHLPEYNEYKKTTGKNFLELLQSPTDVCEVTLQPVRRYGLDAAILFSDILVVAEAVGIRVEMPGGKGILVPEPLTDPEDMGRLTLPRGEAAAAELVQARLSHVLESVALIRQELKGEAPLIGFSAAPWTLFYYIVGGSSKKCQENGERWLKEHPEASQVLLDSLGDIVIEYLSAQAKAGAQMLQVFEAMGMFIGPESLEKHAMPQMERIAAALKERHPEVPLLVFPRGAAYALPQLQKAGYDVLTLDDSADRSTVRSQYPGACLQGNFDPSLLVEGTPATVTAAVDSMLDEMGSQKLIANLAEGLGGKEQCELVAAFVDAVHAYTPKDAASASASAEGASSLQAAAPDGFEWGQTF</sequence>
<organism evidence="16">
    <name type="scientific">Phaeocystis antarctica</name>
    <dbReference type="NCBI Taxonomy" id="33657"/>
    <lineage>
        <taxon>Eukaryota</taxon>
        <taxon>Haptista</taxon>
        <taxon>Haptophyta</taxon>
        <taxon>Prymnesiophyceae</taxon>
        <taxon>Phaeocystales</taxon>
        <taxon>Phaeocystaceae</taxon>
        <taxon>Phaeocystis</taxon>
    </lineage>
</organism>
<dbReference type="AlphaFoldDB" id="A0A7S0HFN3"/>
<evidence type="ECO:0000256" key="2">
    <source>
        <dbReference type="ARBA" id="ARBA00004804"/>
    </source>
</evidence>
<keyword evidence="9" id="KW-0456">Lyase</keyword>
<dbReference type="PANTHER" id="PTHR21091">
    <property type="entry name" value="METHYLTETRAHYDROFOLATE:HOMOCYSTEINE METHYLTRANSFERASE RELATED"/>
    <property type="match status" value="1"/>
</dbReference>
<dbReference type="InterPro" id="IPR038071">
    <property type="entry name" value="UROD/MetE-like_sf"/>
</dbReference>
<dbReference type="InterPro" id="IPR006361">
    <property type="entry name" value="Uroporphyrinogen_deCO2ase_HemE"/>
</dbReference>
<comment type="catalytic activity">
    <reaction evidence="12">
        <text>uroporphyrinogen I + 4 H(+) = coproporphyrinogen I + 4 CO2</text>
        <dbReference type="Rhea" id="RHEA:31239"/>
        <dbReference type="ChEBI" id="CHEBI:15378"/>
        <dbReference type="ChEBI" id="CHEBI:16526"/>
        <dbReference type="ChEBI" id="CHEBI:62626"/>
        <dbReference type="ChEBI" id="CHEBI:62631"/>
    </reaction>
    <physiologicalReaction direction="left-to-right" evidence="12">
        <dbReference type="Rhea" id="RHEA:31240"/>
    </physiologicalReaction>
</comment>
<dbReference type="UniPathway" id="UPA00251">
    <property type="reaction ID" value="UER00321"/>
</dbReference>
<comment type="subunit">
    <text evidence="4">Homodimer.</text>
</comment>
<evidence type="ECO:0000256" key="14">
    <source>
        <dbReference type="SAM" id="SignalP"/>
    </source>
</evidence>
<keyword evidence="14" id="KW-0732">Signal</keyword>
<feature type="signal peptide" evidence="14">
    <location>
        <begin position="1"/>
        <end position="17"/>
    </location>
</feature>
<proteinExistence type="inferred from homology"/>
<comment type="subcellular location">
    <subcellularLocation>
        <location evidence="1">Cytoplasm</location>
        <location evidence="1">Cytosol</location>
    </subcellularLocation>
</comment>
<reference evidence="16" key="1">
    <citation type="submission" date="2021-01" db="EMBL/GenBank/DDBJ databases">
        <authorList>
            <person name="Corre E."/>
            <person name="Pelletier E."/>
            <person name="Niang G."/>
            <person name="Scheremetjew M."/>
            <person name="Finn R."/>
            <person name="Kale V."/>
            <person name="Holt S."/>
            <person name="Cochrane G."/>
            <person name="Meng A."/>
            <person name="Brown T."/>
            <person name="Cohen L."/>
        </authorList>
    </citation>
    <scope>NUCLEOTIDE SEQUENCE</scope>
    <source>
        <strain evidence="16">CCMP1374</strain>
    </source>
</reference>
<evidence type="ECO:0000256" key="12">
    <source>
        <dbReference type="ARBA" id="ARBA00047341"/>
    </source>
</evidence>
<keyword evidence="8" id="KW-0210">Decarboxylase</keyword>
<dbReference type="InterPro" id="IPR000257">
    <property type="entry name" value="Uroporphyrinogen_deCOase"/>
</dbReference>
<dbReference type="GO" id="GO:0006782">
    <property type="term" value="P:protoporphyrinogen IX biosynthetic process"/>
    <property type="evidence" value="ECO:0007669"/>
    <property type="project" value="UniProtKB-UniPathway"/>
</dbReference>
<dbReference type="SUPFAM" id="SSF51726">
    <property type="entry name" value="UROD/MetE-like"/>
    <property type="match status" value="1"/>
</dbReference>
<dbReference type="Gene3D" id="3.20.20.210">
    <property type="match status" value="1"/>
</dbReference>
<dbReference type="GO" id="GO:0004853">
    <property type="term" value="F:uroporphyrinogen decarboxylase activity"/>
    <property type="evidence" value="ECO:0007669"/>
    <property type="project" value="UniProtKB-EC"/>
</dbReference>
<dbReference type="NCBIfam" id="TIGR01464">
    <property type="entry name" value="hemE"/>
    <property type="match status" value="1"/>
</dbReference>
<dbReference type="Pfam" id="PF01208">
    <property type="entry name" value="URO-D"/>
    <property type="match status" value="1"/>
</dbReference>
<evidence type="ECO:0000259" key="15">
    <source>
        <dbReference type="Pfam" id="PF01208"/>
    </source>
</evidence>
<evidence type="ECO:0000256" key="10">
    <source>
        <dbReference type="ARBA" id="ARBA00023244"/>
    </source>
</evidence>
<evidence type="ECO:0000256" key="4">
    <source>
        <dbReference type="ARBA" id="ARBA00011738"/>
    </source>
</evidence>
<dbReference type="EMBL" id="HBEP01014684">
    <property type="protein sequence ID" value="CAD8484221.1"/>
    <property type="molecule type" value="Transcribed_RNA"/>
</dbReference>
<comment type="function">
    <text evidence="11">Catalyzes the sequential decarboxylation of the four acetate side chains of uroporphyrinogen to form coproporphyrinogen and participates in the fifth step in the heme biosynthetic pathway. Isomer I or isomer III of uroporphyrinogen may serve as substrate, but only coproporphyrinogen III can ultimately be converted to heme. In vitro also decarboxylates pentacarboxylate porphyrinogen I.</text>
</comment>
<feature type="domain" description="Uroporphyrinogen decarboxylase (URO-D)" evidence="15">
    <location>
        <begin position="50"/>
        <end position="399"/>
    </location>
</feature>
<comment type="similarity">
    <text evidence="3">Belongs to the uroporphyrinogen decarboxylase family.</text>
</comment>
<keyword evidence="10" id="KW-0627">Porphyrin biosynthesis</keyword>
<comment type="catalytic activity">
    <reaction evidence="13">
        <text>uroporphyrinogen III + 4 H(+) = coproporphyrinogen III + 4 CO2</text>
        <dbReference type="Rhea" id="RHEA:19865"/>
        <dbReference type="ChEBI" id="CHEBI:15378"/>
        <dbReference type="ChEBI" id="CHEBI:16526"/>
        <dbReference type="ChEBI" id="CHEBI:57308"/>
        <dbReference type="ChEBI" id="CHEBI:57309"/>
        <dbReference type="EC" id="4.1.1.37"/>
    </reaction>
    <physiologicalReaction direction="left-to-right" evidence="13">
        <dbReference type="Rhea" id="RHEA:19866"/>
    </physiologicalReaction>
</comment>
<evidence type="ECO:0000256" key="9">
    <source>
        <dbReference type="ARBA" id="ARBA00023239"/>
    </source>
</evidence>
<evidence type="ECO:0000256" key="7">
    <source>
        <dbReference type="ARBA" id="ARBA00022490"/>
    </source>
</evidence>
<evidence type="ECO:0000256" key="3">
    <source>
        <dbReference type="ARBA" id="ARBA00009935"/>
    </source>
</evidence>
<dbReference type="EC" id="4.1.1.37" evidence="5"/>
<evidence type="ECO:0000313" key="16">
    <source>
        <dbReference type="EMBL" id="CAD8484221.1"/>
    </source>
</evidence>
<dbReference type="PANTHER" id="PTHR21091:SF169">
    <property type="entry name" value="UROPORPHYRINOGEN DECARBOXYLASE"/>
    <property type="match status" value="1"/>
</dbReference>
<protein>
    <recommendedName>
        <fullName evidence="6">Uroporphyrinogen decarboxylase</fullName>
        <ecNumber evidence="5">4.1.1.37</ecNumber>
    </recommendedName>
</protein>
<gene>
    <name evidence="16" type="ORF">PANT1444_LOCUS8343</name>
</gene>